<keyword evidence="2" id="KW-0732">Signal</keyword>
<proteinExistence type="predicted"/>
<evidence type="ECO:0000313" key="4">
    <source>
        <dbReference type="Proteomes" id="UP000309872"/>
    </source>
</evidence>
<gene>
    <name evidence="3" type="ORF">FAZ19_06800</name>
</gene>
<accession>A0A4U0H5X2</accession>
<dbReference type="PROSITE" id="PS51257">
    <property type="entry name" value="PROKAR_LIPOPROTEIN"/>
    <property type="match status" value="1"/>
</dbReference>
<protein>
    <recommendedName>
        <fullName evidence="5">Lipoprotein</fullName>
    </recommendedName>
</protein>
<evidence type="ECO:0000313" key="3">
    <source>
        <dbReference type="EMBL" id="TJY66624.1"/>
    </source>
</evidence>
<dbReference type="EMBL" id="SUKA01000002">
    <property type="protein sequence ID" value="TJY66624.1"/>
    <property type="molecule type" value="Genomic_DNA"/>
</dbReference>
<feature type="signal peptide" evidence="2">
    <location>
        <begin position="1"/>
        <end position="20"/>
    </location>
</feature>
<reference evidence="3 4" key="1">
    <citation type="submission" date="2019-04" db="EMBL/GenBank/DDBJ databases">
        <title>Sphingobacterium olei sp. nov., isolated from oil-contaminated soil.</title>
        <authorList>
            <person name="Liu B."/>
        </authorList>
    </citation>
    <scope>NUCLEOTIDE SEQUENCE [LARGE SCALE GENOMIC DNA]</scope>
    <source>
        <strain evidence="3 4">Y3L14</strain>
    </source>
</reference>
<evidence type="ECO:0000256" key="1">
    <source>
        <dbReference type="SAM" id="MobiDB-lite"/>
    </source>
</evidence>
<name>A0A4U0H5X2_9SPHI</name>
<evidence type="ECO:0000256" key="2">
    <source>
        <dbReference type="SAM" id="SignalP"/>
    </source>
</evidence>
<evidence type="ECO:0008006" key="5">
    <source>
        <dbReference type="Google" id="ProtNLM"/>
    </source>
</evidence>
<organism evidence="3 4">
    <name type="scientific">Sphingobacterium alkalisoli</name>
    <dbReference type="NCBI Taxonomy" id="1874115"/>
    <lineage>
        <taxon>Bacteria</taxon>
        <taxon>Pseudomonadati</taxon>
        <taxon>Bacteroidota</taxon>
        <taxon>Sphingobacteriia</taxon>
        <taxon>Sphingobacteriales</taxon>
        <taxon>Sphingobacteriaceae</taxon>
        <taxon>Sphingobacterium</taxon>
    </lineage>
</organism>
<dbReference type="RefSeq" id="WP_136819973.1">
    <property type="nucleotide sequence ID" value="NZ_BMJX01000002.1"/>
</dbReference>
<keyword evidence="4" id="KW-1185">Reference proteome</keyword>
<feature type="region of interest" description="Disordered" evidence="1">
    <location>
        <begin position="22"/>
        <end position="51"/>
    </location>
</feature>
<feature type="chain" id="PRO_5020480743" description="Lipoprotein" evidence="2">
    <location>
        <begin position="21"/>
        <end position="216"/>
    </location>
</feature>
<sequence>MKNMFMYGLLLVFLSCSSHASKDESSSDTSQSDPIKENLEEEGGLSNNTPRSVDEIRRLYEEVNFHVDQGNLDTTSFSYNCHGEKKGKLTYYSKNGNVVMITHKYNEYDHYEATDHYYVQNDSLYFVFQKGVAWSFESGTPNATKDNVTEKRVYLADLKPIHCLEKKYVIRSHANDNPDSETLNNQEIDCSSSHNIYESYQVLAKYYQSPTSGCLE</sequence>
<dbReference type="OrthoDB" id="853657at2"/>
<comment type="caution">
    <text evidence="3">The sequence shown here is derived from an EMBL/GenBank/DDBJ whole genome shotgun (WGS) entry which is preliminary data.</text>
</comment>
<dbReference type="AlphaFoldDB" id="A0A4U0H5X2"/>
<dbReference type="Proteomes" id="UP000309872">
    <property type="component" value="Unassembled WGS sequence"/>
</dbReference>